<dbReference type="Pfam" id="PF00814">
    <property type="entry name" value="TsaD"/>
    <property type="match status" value="1"/>
</dbReference>
<keyword evidence="3" id="KW-0012">Acyltransferase</keyword>
<dbReference type="GO" id="GO:0002949">
    <property type="term" value="P:tRNA threonylcarbamoyladenosine modification"/>
    <property type="evidence" value="ECO:0007669"/>
    <property type="project" value="InterPro"/>
</dbReference>
<feature type="region of interest" description="Disordered" evidence="1">
    <location>
        <begin position="204"/>
        <end position="228"/>
    </location>
</feature>
<evidence type="ECO:0000313" key="4">
    <source>
        <dbReference type="Proteomes" id="UP000824037"/>
    </source>
</evidence>
<dbReference type="InterPro" id="IPR000905">
    <property type="entry name" value="Gcp-like_dom"/>
</dbReference>
<reference evidence="3" key="1">
    <citation type="journal article" date="2021" name="PeerJ">
        <title>Extensive microbial diversity within the chicken gut microbiome revealed by metagenomics and culture.</title>
        <authorList>
            <person name="Gilroy R."/>
            <person name="Ravi A."/>
            <person name="Getino M."/>
            <person name="Pursley I."/>
            <person name="Horton D.L."/>
            <person name="Alikhan N.F."/>
            <person name="Baker D."/>
            <person name="Gharbi K."/>
            <person name="Hall N."/>
            <person name="Watson M."/>
            <person name="Adriaenssens E.M."/>
            <person name="Foster-Nyarko E."/>
            <person name="Jarju S."/>
            <person name="Secka A."/>
            <person name="Antonio M."/>
            <person name="Oren A."/>
            <person name="Chaudhuri R.R."/>
            <person name="La Ragione R."/>
            <person name="Hildebrand F."/>
            <person name="Pallen M.J."/>
        </authorList>
    </citation>
    <scope>NUCLEOTIDE SEQUENCE</scope>
    <source>
        <strain evidence="3">ChiGjej4B4-7305</strain>
    </source>
</reference>
<gene>
    <name evidence="3" type="primary">tsaB</name>
    <name evidence="3" type="ORF">H9815_05555</name>
</gene>
<dbReference type="EC" id="2.3.1.234" evidence="3"/>
<dbReference type="SUPFAM" id="SSF53067">
    <property type="entry name" value="Actin-like ATPase domain"/>
    <property type="match status" value="2"/>
</dbReference>
<sequence>MTLCLDTSDGVAVALLRDGEELAGARSDEARRHVETLTPLITGCLQQAGATAAEITEVAVGTGPAPFTGLRVGLVTARTFAQARGIPALGVSSLEAIAAAAAAPGTEVLVATDARRREVYWGRYRRTETGVQIVAGPGVATATDLAAAHTDLIDAGRVVGAGVRLYPQALATGLDQDAIEEAGATVVDAAMLGRLARERAAAGAEQPTRALYLRNPDIAPPSRRKRAS</sequence>
<dbReference type="Gene3D" id="3.30.420.40">
    <property type="match status" value="2"/>
</dbReference>
<dbReference type="GO" id="GO:0061711">
    <property type="term" value="F:tRNA N(6)-L-threonylcarbamoyladenine synthase activity"/>
    <property type="evidence" value="ECO:0007669"/>
    <property type="project" value="UniProtKB-EC"/>
</dbReference>
<dbReference type="AlphaFoldDB" id="A0A9D2EDC9"/>
<dbReference type="PANTHER" id="PTHR11735:SF11">
    <property type="entry name" value="TRNA THREONYLCARBAMOYLADENOSINE BIOSYNTHESIS PROTEIN TSAB"/>
    <property type="match status" value="1"/>
</dbReference>
<name>A0A9D2EDC9_9MICO</name>
<dbReference type="NCBIfam" id="TIGR03725">
    <property type="entry name" value="T6A_YeaZ"/>
    <property type="match status" value="1"/>
</dbReference>
<dbReference type="PANTHER" id="PTHR11735">
    <property type="entry name" value="TRNA N6-ADENOSINE THREONYLCARBAMOYLTRANSFERASE"/>
    <property type="match status" value="1"/>
</dbReference>
<reference evidence="3" key="2">
    <citation type="submission" date="2021-04" db="EMBL/GenBank/DDBJ databases">
        <authorList>
            <person name="Gilroy R."/>
        </authorList>
    </citation>
    <scope>NUCLEOTIDE SEQUENCE</scope>
    <source>
        <strain evidence="3">ChiGjej4B4-7305</strain>
    </source>
</reference>
<protein>
    <submittedName>
        <fullName evidence="3">tRNA (Adenosine(37)-N6)-threonylcarbamoyltransferase complex dimerization subunit type 1 TsaB</fullName>
        <ecNumber evidence="3">2.3.1.234</ecNumber>
    </submittedName>
</protein>
<organism evidence="3 4">
    <name type="scientific">Candidatus Ruania gallistercoris</name>
    <dbReference type="NCBI Taxonomy" id="2838746"/>
    <lineage>
        <taxon>Bacteria</taxon>
        <taxon>Bacillati</taxon>
        <taxon>Actinomycetota</taxon>
        <taxon>Actinomycetes</taxon>
        <taxon>Micrococcales</taxon>
        <taxon>Ruaniaceae</taxon>
        <taxon>Ruania</taxon>
    </lineage>
</organism>
<evidence type="ECO:0000313" key="3">
    <source>
        <dbReference type="EMBL" id="HIZ35222.1"/>
    </source>
</evidence>
<dbReference type="GO" id="GO:0005829">
    <property type="term" value="C:cytosol"/>
    <property type="evidence" value="ECO:0007669"/>
    <property type="project" value="TreeGrafter"/>
</dbReference>
<dbReference type="Proteomes" id="UP000824037">
    <property type="component" value="Unassembled WGS sequence"/>
</dbReference>
<comment type="caution">
    <text evidence="3">The sequence shown here is derived from an EMBL/GenBank/DDBJ whole genome shotgun (WGS) entry which is preliminary data.</text>
</comment>
<feature type="domain" description="Gcp-like" evidence="2">
    <location>
        <begin position="30"/>
        <end position="146"/>
    </location>
</feature>
<dbReference type="EMBL" id="DXBY01000087">
    <property type="protein sequence ID" value="HIZ35222.1"/>
    <property type="molecule type" value="Genomic_DNA"/>
</dbReference>
<dbReference type="InterPro" id="IPR022496">
    <property type="entry name" value="T6A_TsaB"/>
</dbReference>
<dbReference type="InterPro" id="IPR043129">
    <property type="entry name" value="ATPase_NBD"/>
</dbReference>
<proteinExistence type="predicted"/>
<accession>A0A9D2EDC9</accession>
<evidence type="ECO:0000259" key="2">
    <source>
        <dbReference type="Pfam" id="PF00814"/>
    </source>
</evidence>
<evidence type="ECO:0000256" key="1">
    <source>
        <dbReference type="SAM" id="MobiDB-lite"/>
    </source>
</evidence>
<keyword evidence="3" id="KW-0808">Transferase</keyword>